<evidence type="ECO:0000256" key="2">
    <source>
        <dbReference type="ARBA" id="ARBA00022737"/>
    </source>
</evidence>
<dbReference type="PANTHER" id="PTHR45712">
    <property type="entry name" value="AGAP008170-PA"/>
    <property type="match status" value="1"/>
</dbReference>
<reference evidence="5" key="3">
    <citation type="submission" date="2015-06" db="UniProtKB">
        <authorList>
            <consortium name="EnsemblMetazoa"/>
        </authorList>
    </citation>
    <scope>IDENTIFICATION</scope>
</reference>
<dbReference type="Gene3D" id="3.80.10.10">
    <property type="entry name" value="Ribonuclease Inhibitor"/>
    <property type="match status" value="1"/>
</dbReference>
<dbReference type="PANTHER" id="PTHR45712:SF22">
    <property type="entry name" value="INSULIN-LIKE GROWTH FACTOR-BINDING PROTEIN COMPLEX ACID LABILE SUBUNIT"/>
    <property type="match status" value="1"/>
</dbReference>
<evidence type="ECO:0000313" key="5">
    <source>
        <dbReference type="EnsemblMetazoa" id="CapteP198594"/>
    </source>
</evidence>
<dbReference type="EnsemblMetazoa" id="CapteT198594">
    <property type="protein sequence ID" value="CapteP198594"/>
    <property type="gene ID" value="CapteG198594"/>
</dbReference>
<evidence type="ECO:0000256" key="3">
    <source>
        <dbReference type="PROSITE-ProRule" id="PRU00023"/>
    </source>
</evidence>
<protein>
    <submittedName>
        <fullName evidence="4 5">Uncharacterized protein</fullName>
    </submittedName>
</protein>
<dbReference type="EMBL" id="KB296474">
    <property type="protein sequence ID" value="ELU11724.1"/>
    <property type="molecule type" value="Genomic_DNA"/>
</dbReference>
<reference evidence="6" key="1">
    <citation type="submission" date="2012-12" db="EMBL/GenBank/DDBJ databases">
        <authorList>
            <person name="Hellsten U."/>
            <person name="Grimwood J."/>
            <person name="Chapman J.A."/>
            <person name="Shapiro H."/>
            <person name="Aerts A."/>
            <person name="Otillar R.P."/>
            <person name="Terry A.Y."/>
            <person name="Boore J.L."/>
            <person name="Simakov O."/>
            <person name="Marletaz F."/>
            <person name="Cho S.-J."/>
            <person name="Edsinger-Gonzales E."/>
            <person name="Havlak P."/>
            <person name="Kuo D.-H."/>
            <person name="Larsson T."/>
            <person name="Lv J."/>
            <person name="Arendt D."/>
            <person name="Savage R."/>
            <person name="Osoegawa K."/>
            <person name="de Jong P."/>
            <person name="Lindberg D.R."/>
            <person name="Seaver E.C."/>
            <person name="Weisblat D.A."/>
            <person name="Putnam N.H."/>
            <person name="Grigoriev I.V."/>
            <person name="Rokhsar D.S."/>
        </authorList>
    </citation>
    <scope>NUCLEOTIDE SEQUENCE</scope>
    <source>
        <strain evidence="6">I ESC-2004</strain>
    </source>
</reference>
<dbReference type="AlphaFoldDB" id="R7UZK9"/>
<proteinExistence type="predicted"/>
<sequence>MAGQETNRLIVLFTCALFFKSGTQLRLSNQTLKTIPTNIPKDTVGLYLADNSISTIATTDLSELTKLESFYIPRNSLTTVEDGSFADLRSLTTMVLSENRLKKFPDFNNIKNTVQFINLDDNFITVVAETDVEHLTTLRALGISNNPLIRIPDFETLLTSLTTLNLERVKLTCCWKVAYLKNVPDAVLSIDAIPCKYPPQFVDVAWNNIKESDMWADPCGENTSSGQENTAIGQAIQRNDARQVRNLIRSGQNAKMVDRKGNTYLHFVSTMFRPYVFNVLAGSGIHVDQQNRNGNTALHVTALQDECCHVADLMACGADPFILNQNGEDIRQFTAILKHHDIIRIIDEVKFSLFAGRHSHHILQHAIRLKNYKMVDILIKAGADVNGPLFFSAFNFSDPRHHPGILRRILETDIDVTAKDEKGRTCLIYAIDRRNGDVNVDVIRKLLSKGVDIATRDDTGCTARQVAMLARRHDIISVIDEEKSDNVNRWVLSGDLDKLKALKAKEDPDSMLKLVAVKDKAGRCTLLNSLLHGHIDVVKWCLEHWPELTTRACDNFGWLPETLAAKIPDFVEQERQYEELMEIICTKDSDMEQFNAVLKKIKYPLAKFYNLFHPKDQLLVSNYESLLLTAIDHDRMDMAKRLVIIGDDCSLDKDYRETEHGSPFLMNAHQRAWHLGLNDLASLMLSRGRFACAEYIQNVQCPDSALDSDTESDLNKIKMNK</sequence>
<dbReference type="SUPFAM" id="SSF52058">
    <property type="entry name" value="L domain-like"/>
    <property type="match status" value="1"/>
</dbReference>
<dbReference type="Gene3D" id="1.25.40.20">
    <property type="entry name" value="Ankyrin repeat-containing domain"/>
    <property type="match status" value="2"/>
</dbReference>
<keyword evidence="1" id="KW-0433">Leucine-rich repeat</keyword>
<keyword evidence="3" id="KW-0040">ANK repeat</keyword>
<keyword evidence="6" id="KW-1185">Reference proteome</keyword>
<gene>
    <name evidence="4" type="ORF">CAPTEDRAFT_198594</name>
</gene>
<dbReference type="PROSITE" id="PS51450">
    <property type="entry name" value="LRR"/>
    <property type="match status" value="1"/>
</dbReference>
<keyword evidence="2" id="KW-0677">Repeat</keyword>
<evidence type="ECO:0000256" key="1">
    <source>
        <dbReference type="ARBA" id="ARBA00022614"/>
    </source>
</evidence>
<dbReference type="InterPro" id="IPR001611">
    <property type="entry name" value="Leu-rich_rpt"/>
</dbReference>
<organism evidence="4">
    <name type="scientific">Capitella teleta</name>
    <name type="common">Polychaete worm</name>
    <dbReference type="NCBI Taxonomy" id="283909"/>
    <lineage>
        <taxon>Eukaryota</taxon>
        <taxon>Metazoa</taxon>
        <taxon>Spiralia</taxon>
        <taxon>Lophotrochozoa</taxon>
        <taxon>Annelida</taxon>
        <taxon>Polychaeta</taxon>
        <taxon>Sedentaria</taxon>
        <taxon>Scolecida</taxon>
        <taxon>Capitellidae</taxon>
        <taxon>Capitella</taxon>
    </lineage>
</organism>
<evidence type="ECO:0000313" key="6">
    <source>
        <dbReference type="Proteomes" id="UP000014760"/>
    </source>
</evidence>
<dbReference type="PROSITE" id="PS50088">
    <property type="entry name" value="ANK_REPEAT"/>
    <property type="match status" value="1"/>
</dbReference>
<dbReference type="OrthoDB" id="432281at2759"/>
<dbReference type="OMA" id="ELELMCI"/>
<dbReference type="SUPFAM" id="SSF48403">
    <property type="entry name" value="Ankyrin repeat"/>
    <property type="match status" value="2"/>
</dbReference>
<reference evidence="4 6" key="2">
    <citation type="journal article" date="2013" name="Nature">
        <title>Insights into bilaterian evolution from three spiralian genomes.</title>
        <authorList>
            <person name="Simakov O."/>
            <person name="Marletaz F."/>
            <person name="Cho S.J."/>
            <person name="Edsinger-Gonzales E."/>
            <person name="Havlak P."/>
            <person name="Hellsten U."/>
            <person name="Kuo D.H."/>
            <person name="Larsson T."/>
            <person name="Lv J."/>
            <person name="Arendt D."/>
            <person name="Savage R."/>
            <person name="Osoegawa K."/>
            <person name="de Jong P."/>
            <person name="Grimwood J."/>
            <person name="Chapman J.A."/>
            <person name="Shapiro H."/>
            <person name="Aerts A."/>
            <person name="Otillar R.P."/>
            <person name="Terry A.Y."/>
            <person name="Boore J.L."/>
            <person name="Grigoriev I.V."/>
            <person name="Lindberg D.R."/>
            <person name="Seaver E.C."/>
            <person name="Weisblat D.A."/>
            <person name="Putnam N.H."/>
            <person name="Rokhsar D.S."/>
        </authorList>
    </citation>
    <scope>NUCLEOTIDE SEQUENCE</scope>
    <source>
        <strain evidence="4 6">I ESC-2004</strain>
    </source>
</reference>
<feature type="repeat" description="ANK" evidence="3">
    <location>
        <begin position="422"/>
        <end position="458"/>
    </location>
</feature>
<dbReference type="STRING" id="283909.R7UZK9"/>
<dbReference type="Pfam" id="PF13855">
    <property type="entry name" value="LRR_8"/>
    <property type="match status" value="1"/>
</dbReference>
<evidence type="ECO:0000313" key="4">
    <source>
        <dbReference type="EMBL" id="ELU11724.1"/>
    </source>
</evidence>
<name>R7UZK9_CAPTE</name>
<dbReference type="InterPro" id="IPR002110">
    <property type="entry name" value="Ankyrin_rpt"/>
</dbReference>
<dbReference type="Pfam" id="PF00023">
    <property type="entry name" value="Ank"/>
    <property type="match status" value="1"/>
</dbReference>
<dbReference type="HOGENOM" id="CLU_383682_0_0_1"/>
<dbReference type="EMBL" id="AMQN01005648">
    <property type="status" value="NOT_ANNOTATED_CDS"/>
    <property type="molecule type" value="Genomic_DNA"/>
</dbReference>
<dbReference type="InterPro" id="IPR032675">
    <property type="entry name" value="LRR_dom_sf"/>
</dbReference>
<accession>R7UZK9</accession>
<dbReference type="InterPro" id="IPR050333">
    <property type="entry name" value="SLRP"/>
</dbReference>
<dbReference type="InterPro" id="IPR036770">
    <property type="entry name" value="Ankyrin_rpt-contain_sf"/>
</dbReference>
<dbReference type="SMART" id="SM00248">
    <property type="entry name" value="ANK"/>
    <property type="match status" value="7"/>
</dbReference>
<dbReference type="Proteomes" id="UP000014760">
    <property type="component" value="Unassembled WGS sequence"/>
</dbReference>